<dbReference type="SMART" id="SM00849">
    <property type="entry name" value="Lactamase_B"/>
    <property type="match status" value="1"/>
</dbReference>
<name>A0AAP3YEF6_BACAM</name>
<evidence type="ECO:0000259" key="15">
    <source>
        <dbReference type="SMART" id="SM00849"/>
    </source>
</evidence>
<accession>A0AAP3YEF6</accession>
<dbReference type="InterPro" id="IPR050855">
    <property type="entry name" value="NDM-1-like"/>
</dbReference>
<comment type="caution">
    <text evidence="16">The sequence shown here is derived from an EMBL/GenBank/DDBJ whole genome shotgun (WGS) entry which is preliminary data.</text>
</comment>
<keyword evidence="7 13" id="KW-0479">Metal-binding</keyword>
<keyword evidence="9" id="KW-0574">Periplasm</keyword>
<dbReference type="Proteomes" id="UP001222377">
    <property type="component" value="Unassembled WGS sequence"/>
</dbReference>
<dbReference type="EC" id="3.5.2.6" evidence="6 13"/>
<sequence length="264" mass="29284">MRKLSLLIAGLFLFGLFTAGMKPAHAAEGSAAKDVTLTQLAPHVWMHTSTGTADGSPVPANGLLLETSKGIVLIDTPWNDSLTEQLMTQIKKRFPGKRMTDAIVTHAHDDRIGGLNTLYKYGVKVHSTKLTADFARQQGYDRPLGDLKNVTKLQFGDMKIETFYPGKGHTEDNMTVWLPEDKLLFGGCLIKALETKEIVPTPGFYPDQWPRAVRKVMKRYQDISIVVPGHGSPGDDRLLPHTICLLKKEDRRSHYGVPAFFISS</sequence>
<dbReference type="CDD" id="cd16304">
    <property type="entry name" value="BcII-like_MBL-B1"/>
    <property type="match status" value="1"/>
</dbReference>
<dbReference type="GO" id="GO:0008800">
    <property type="term" value="F:beta-lactamase activity"/>
    <property type="evidence" value="ECO:0007669"/>
    <property type="project" value="UniProtKB-UniRule"/>
</dbReference>
<dbReference type="GO" id="GO:0042597">
    <property type="term" value="C:periplasmic space"/>
    <property type="evidence" value="ECO:0007669"/>
    <property type="project" value="UniProtKB-SubCell"/>
</dbReference>
<dbReference type="SUPFAM" id="SSF56281">
    <property type="entry name" value="Metallo-hydrolase/oxidoreductase"/>
    <property type="match status" value="1"/>
</dbReference>
<evidence type="ECO:0000256" key="3">
    <source>
        <dbReference type="ARBA" id="ARBA00004418"/>
    </source>
</evidence>
<gene>
    <name evidence="16" type="primary">bla</name>
    <name evidence="16" type="ORF">PV946_10630</name>
</gene>
<evidence type="ECO:0000256" key="2">
    <source>
        <dbReference type="ARBA" id="ARBA00001947"/>
    </source>
</evidence>
<proteinExistence type="inferred from homology"/>
<dbReference type="InterPro" id="IPR047917">
    <property type="entry name" value="BcII-like_MBL-B1"/>
</dbReference>
<evidence type="ECO:0000313" key="17">
    <source>
        <dbReference type="Proteomes" id="UP001222377"/>
    </source>
</evidence>
<dbReference type="EMBL" id="JARKHX010000003">
    <property type="protein sequence ID" value="MDF4194222.1"/>
    <property type="molecule type" value="Genomic_DNA"/>
</dbReference>
<evidence type="ECO:0000256" key="6">
    <source>
        <dbReference type="ARBA" id="ARBA00012865"/>
    </source>
</evidence>
<keyword evidence="8 14" id="KW-0732">Signal</keyword>
<dbReference type="Gene3D" id="3.60.15.10">
    <property type="entry name" value="Ribonuclease Z/Hydroxyacylglutathione hydrolase-like"/>
    <property type="match status" value="1"/>
</dbReference>
<dbReference type="GO" id="GO:0046677">
    <property type="term" value="P:response to antibiotic"/>
    <property type="evidence" value="ECO:0007669"/>
    <property type="project" value="UniProtKB-UniRule"/>
</dbReference>
<evidence type="ECO:0000256" key="8">
    <source>
        <dbReference type="ARBA" id="ARBA00022729"/>
    </source>
</evidence>
<keyword evidence="11 13" id="KW-0862">Zinc</keyword>
<dbReference type="NCBIfam" id="NF012229">
    <property type="entry name" value="bla_class_B_core"/>
    <property type="match status" value="1"/>
</dbReference>
<comment type="subunit">
    <text evidence="5">Monomer.</text>
</comment>
<dbReference type="PROSITE" id="PS00743">
    <property type="entry name" value="BETA_LACTAMASE_B_1"/>
    <property type="match status" value="1"/>
</dbReference>
<dbReference type="GO" id="GO:0017001">
    <property type="term" value="P:antibiotic catabolic process"/>
    <property type="evidence" value="ECO:0007669"/>
    <property type="project" value="InterPro"/>
</dbReference>
<organism evidence="16 17">
    <name type="scientific">Bacillus amyloliquefaciens</name>
    <name type="common">Bacillus velezensis</name>
    <dbReference type="NCBI Taxonomy" id="1390"/>
    <lineage>
        <taxon>Bacteria</taxon>
        <taxon>Bacillati</taxon>
        <taxon>Bacillota</taxon>
        <taxon>Bacilli</taxon>
        <taxon>Bacillales</taxon>
        <taxon>Bacillaceae</taxon>
        <taxon>Bacillus</taxon>
        <taxon>Bacillus amyloliquefaciens group</taxon>
    </lineage>
</organism>
<dbReference type="NCBIfam" id="NF033088">
    <property type="entry name" value="bla_subclass_B1"/>
    <property type="match status" value="1"/>
</dbReference>
<feature type="domain" description="Metallo-beta-lactamase" evidence="15">
    <location>
        <begin position="59"/>
        <end position="230"/>
    </location>
</feature>
<dbReference type="PANTHER" id="PTHR42951">
    <property type="entry name" value="METALLO-BETA-LACTAMASE DOMAIN-CONTAINING"/>
    <property type="match status" value="1"/>
</dbReference>
<reference evidence="16" key="1">
    <citation type="submission" date="2023-02" db="EMBL/GenBank/DDBJ databases">
        <title>Draft Whole-Genome Sequences of Bacillus Strains of Potential Probiotic for Poultry.</title>
        <authorList>
            <person name="Ma L.M."/>
            <person name="Lopez-Guerra N."/>
            <person name="Zhang G."/>
        </authorList>
    </citation>
    <scope>NUCLEOTIDE SEQUENCE</scope>
    <source>
        <strain evidence="16">OSU1013-24</strain>
    </source>
</reference>
<feature type="signal peptide" evidence="14">
    <location>
        <begin position="1"/>
        <end position="26"/>
    </location>
</feature>
<dbReference type="InterPro" id="IPR036866">
    <property type="entry name" value="RibonucZ/Hydroxyglut_hydro"/>
</dbReference>
<dbReference type="GO" id="GO:0008270">
    <property type="term" value="F:zinc ion binding"/>
    <property type="evidence" value="ECO:0007669"/>
    <property type="project" value="InterPro"/>
</dbReference>
<keyword evidence="12 13" id="KW-0046">Antibiotic resistance</keyword>
<dbReference type="AlphaFoldDB" id="A0AAP3YEF6"/>
<comment type="catalytic activity">
    <reaction evidence="1 13">
        <text>a beta-lactam + H2O = a substituted beta-amino acid</text>
        <dbReference type="Rhea" id="RHEA:20401"/>
        <dbReference type="ChEBI" id="CHEBI:15377"/>
        <dbReference type="ChEBI" id="CHEBI:35627"/>
        <dbReference type="ChEBI" id="CHEBI:140347"/>
        <dbReference type="EC" id="3.5.2.6"/>
    </reaction>
</comment>
<feature type="chain" id="PRO_5042893827" description="Beta-lactamase" evidence="14">
    <location>
        <begin position="27"/>
        <end position="264"/>
    </location>
</feature>
<evidence type="ECO:0000256" key="10">
    <source>
        <dbReference type="ARBA" id="ARBA00022801"/>
    </source>
</evidence>
<evidence type="ECO:0000313" key="16">
    <source>
        <dbReference type="EMBL" id="MDF4194222.1"/>
    </source>
</evidence>
<evidence type="ECO:0000256" key="4">
    <source>
        <dbReference type="ARBA" id="ARBA00005250"/>
    </source>
</evidence>
<keyword evidence="10 13" id="KW-0378">Hydrolase</keyword>
<evidence type="ECO:0000256" key="1">
    <source>
        <dbReference type="ARBA" id="ARBA00001526"/>
    </source>
</evidence>
<evidence type="ECO:0000256" key="9">
    <source>
        <dbReference type="ARBA" id="ARBA00022764"/>
    </source>
</evidence>
<evidence type="ECO:0000256" key="5">
    <source>
        <dbReference type="ARBA" id="ARBA00011245"/>
    </source>
</evidence>
<dbReference type="InterPro" id="IPR001018">
    <property type="entry name" value="Beta-lactamase_class-B_CS"/>
</dbReference>
<evidence type="ECO:0000256" key="7">
    <source>
        <dbReference type="ARBA" id="ARBA00022723"/>
    </source>
</evidence>
<evidence type="ECO:0000256" key="11">
    <source>
        <dbReference type="ARBA" id="ARBA00022833"/>
    </source>
</evidence>
<dbReference type="Pfam" id="PF00753">
    <property type="entry name" value="Lactamase_B"/>
    <property type="match status" value="1"/>
</dbReference>
<comment type="similarity">
    <text evidence="4 13">Belongs to the metallo-beta-lactamase superfamily. Class-B beta-lactamase family.</text>
</comment>
<dbReference type="InterPro" id="IPR058199">
    <property type="entry name" value="BlaB//VIM/IMP-1"/>
</dbReference>
<dbReference type="PROSITE" id="PS00744">
    <property type="entry name" value="BETA_LACTAMASE_B_2"/>
    <property type="match status" value="1"/>
</dbReference>
<evidence type="ECO:0000256" key="13">
    <source>
        <dbReference type="RuleBase" id="RU361140"/>
    </source>
</evidence>
<dbReference type="InterPro" id="IPR001279">
    <property type="entry name" value="Metallo-B-lactamas"/>
</dbReference>
<evidence type="ECO:0000256" key="14">
    <source>
        <dbReference type="SAM" id="SignalP"/>
    </source>
</evidence>
<dbReference type="RefSeq" id="WP_050569567.1">
    <property type="nucleotide sequence ID" value="NZ_JAAOIT010000803.1"/>
</dbReference>
<protein>
    <recommendedName>
        <fullName evidence="6 13">Beta-lactamase</fullName>
        <ecNumber evidence="6 13">3.5.2.6</ecNumber>
    </recommendedName>
</protein>
<evidence type="ECO:0000256" key="12">
    <source>
        <dbReference type="ARBA" id="ARBA00023251"/>
    </source>
</evidence>
<dbReference type="PANTHER" id="PTHR42951:SF4">
    <property type="entry name" value="ACYL-COENZYME A THIOESTERASE MBLAC2"/>
    <property type="match status" value="1"/>
</dbReference>
<comment type="cofactor">
    <cofactor evidence="2 13">
        <name>Zn(2+)</name>
        <dbReference type="ChEBI" id="CHEBI:29105"/>
    </cofactor>
</comment>
<comment type="subcellular location">
    <subcellularLocation>
        <location evidence="3">Periplasm</location>
    </subcellularLocation>
</comment>